<organism evidence="1">
    <name type="scientific">Anguilla anguilla</name>
    <name type="common">European freshwater eel</name>
    <name type="synonym">Muraena anguilla</name>
    <dbReference type="NCBI Taxonomy" id="7936"/>
    <lineage>
        <taxon>Eukaryota</taxon>
        <taxon>Metazoa</taxon>
        <taxon>Chordata</taxon>
        <taxon>Craniata</taxon>
        <taxon>Vertebrata</taxon>
        <taxon>Euteleostomi</taxon>
        <taxon>Actinopterygii</taxon>
        <taxon>Neopterygii</taxon>
        <taxon>Teleostei</taxon>
        <taxon>Anguilliformes</taxon>
        <taxon>Anguillidae</taxon>
        <taxon>Anguilla</taxon>
    </lineage>
</organism>
<reference evidence="1" key="1">
    <citation type="submission" date="2014-11" db="EMBL/GenBank/DDBJ databases">
        <authorList>
            <person name="Amaro Gonzalez C."/>
        </authorList>
    </citation>
    <scope>NUCLEOTIDE SEQUENCE</scope>
</reference>
<evidence type="ECO:0000313" key="1">
    <source>
        <dbReference type="EMBL" id="JAH85052.1"/>
    </source>
</evidence>
<reference evidence="1" key="2">
    <citation type="journal article" date="2015" name="Fish Shellfish Immunol.">
        <title>Early steps in the European eel (Anguilla anguilla)-Vibrio vulnificus interaction in the gills: Role of the RtxA13 toxin.</title>
        <authorList>
            <person name="Callol A."/>
            <person name="Pajuelo D."/>
            <person name="Ebbesson L."/>
            <person name="Teles M."/>
            <person name="MacKenzie S."/>
            <person name="Amaro C."/>
        </authorList>
    </citation>
    <scope>NUCLEOTIDE SEQUENCE</scope>
</reference>
<accession>A0A0E9W3X2</accession>
<sequence length="65" mass="7498">MTGRKMIGKSFRSTDENVFQHTVKPKRVAFFFSSHIFCPGVQYFSCELWSQDSALCSCWNTCAHL</sequence>
<name>A0A0E9W3X2_ANGAN</name>
<proteinExistence type="predicted"/>
<protein>
    <submittedName>
        <fullName evidence="1">Uncharacterized protein</fullName>
    </submittedName>
</protein>
<dbReference type="EMBL" id="GBXM01023525">
    <property type="protein sequence ID" value="JAH85052.1"/>
    <property type="molecule type" value="Transcribed_RNA"/>
</dbReference>
<dbReference type="AlphaFoldDB" id="A0A0E9W3X2"/>